<dbReference type="InterPro" id="IPR021109">
    <property type="entry name" value="Peptidase_aspartic_dom_sf"/>
</dbReference>
<sequence length="206" mass="22258">MNDPQAPEIIWYILVLVLVLSALTARRLTFGQVLRSLIGWLFIGTIAYVAIDHREQLSGWAARIGLGDQSVAGGTTRIRQSVDGHFWADVEINGVHRRMLIDSGATTTALSQQTAQAAGVDISGGFPVLLNTANGTITAKRATIDTLVIGNLETDKLEAVVSPNFGNLDVIGMNFLSRLGSWRVEKGVLILEPDTSQDEDSNSDRT</sequence>
<keyword evidence="3" id="KW-1185">Reference proteome</keyword>
<dbReference type="RefSeq" id="WP_284052861.1">
    <property type="nucleotide sequence ID" value="NZ_JAGRQC010000001.1"/>
</dbReference>
<keyword evidence="1" id="KW-1133">Transmembrane helix</keyword>
<reference evidence="2" key="1">
    <citation type="submission" date="2021-04" db="EMBL/GenBank/DDBJ databases">
        <title>Ouciella asimina sp. nov., isolated from the surface seawater in the hydrothermal field of Okinawa Trough.</title>
        <authorList>
            <person name="Shuang W."/>
        </authorList>
    </citation>
    <scope>NUCLEOTIDE SEQUENCE</scope>
    <source>
        <strain evidence="2">LXI357</strain>
    </source>
</reference>
<dbReference type="GO" id="GO:0006508">
    <property type="term" value="P:proteolysis"/>
    <property type="evidence" value="ECO:0007669"/>
    <property type="project" value="UniProtKB-KW"/>
</dbReference>
<dbReference type="Pfam" id="PF13975">
    <property type="entry name" value="gag-asp_proteas"/>
    <property type="match status" value="1"/>
</dbReference>
<gene>
    <name evidence="2" type="ORF">J7S20_03615</name>
</gene>
<feature type="transmembrane region" description="Helical" evidence="1">
    <location>
        <begin position="9"/>
        <end position="27"/>
    </location>
</feature>
<dbReference type="EC" id="3.4.23.-" evidence="2"/>
<evidence type="ECO:0000313" key="2">
    <source>
        <dbReference type="EMBL" id="MBR0551590.1"/>
    </source>
</evidence>
<dbReference type="InterPro" id="IPR034122">
    <property type="entry name" value="Retropepsin-like_bacterial"/>
</dbReference>
<dbReference type="Gene3D" id="2.40.70.10">
    <property type="entry name" value="Acid Proteases"/>
    <property type="match status" value="1"/>
</dbReference>
<accession>A0A8T4IAL1</accession>
<dbReference type="NCBIfam" id="TIGR02281">
    <property type="entry name" value="clan_AA_DTGA"/>
    <property type="match status" value="1"/>
</dbReference>
<proteinExistence type="predicted"/>
<dbReference type="AlphaFoldDB" id="A0A8T4IAL1"/>
<comment type="caution">
    <text evidence="2">The sequence shown here is derived from an EMBL/GenBank/DDBJ whole genome shotgun (WGS) entry which is preliminary data.</text>
</comment>
<dbReference type="GO" id="GO:0008233">
    <property type="term" value="F:peptidase activity"/>
    <property type="evidence" value="ECO:0007669"/>
    <property type="project" value="UniProtKB-KW"/>
</dbReference>
<dbReference type="Proteomes" id="UP000676996">
    <property type="component" value="Unassembled WGS sequence"/>
</dbReference>
<organism evidence="2 3">
    <name type="scientific">Stakelama marina</name>
    <dbReference type="NCBI Taxonomy" id="2826939"/>
    <lineage>
        <taxon>Bacteria</taxon>
        <taxon>Pseudomonadati</taxon>
        <taxon>Pseudomonadota</taxon>
        <taxon>Alphaproteobacteria</taxon>
        <taxon>Sphingomonadales</taxon>
        <taxon>Sphingomonadaceae</taxon>
        <taxon>Stakelama</taxon>
    </lineage>
</organism>
<dbReference type="SUPFAM" id="SSF50630">
    <property type="entry name" value="Acid proteases"/>
    <property type="match status" value="1"/>
</dbReference>
<keyword evidence="1" id="KW-0812">Transmembrane</keyword>
<keyword evidence="1" id="KW-0472">Membrane</keyword>
<dbReference type="CDD" id="cd05483">
    <property type="entry name" value="retropepsin_like_bacteria"/>
    <property type="match status" value="1"/>
</dbReference>
<feature type="transmembrane region" description="Helical" evidence="1">
    <location>
        <begin position="33"/>
        <end position="51"/>
    </location>
</feature>
<keyword evidence="2" id="KW-0645">Protease</keyword>
<dbReference type="InterPro" id="IPR011969">
    <property type="entry name" value="Clan_AA_Asp_peptidase_C"/>
</dbReference>
<evidence type="ECO:0000313" key="3">
    <source>
        <dbReference type="Proteomes" id="UP000676996"/>
    </source>
</evidence>
<keyword evidence="2" id="KW-0378">Hydrolase</keyword>
<protein>
    <submittedName>
        <fullName evidence="2">TIGR02281 family clan AA aspartic protease</fullName>
        <ecNumber evidence="2">3.4.23.-</ecNumber>
    </submittedName>
</protein>
<dbReference type="EMBL" id="JAGRQC010000001">
    <property type="protein sequence ID" value="MBR0551590.1"/>
    <property type="molecule type" value="Genomic_DNA"/>
</dbReference>
<name>A0A8T4IAL1_9SPHN</name>
<evidence type="ECO:0000256" key="1">
    <source>
        <dbReference type="SAM" id="Phobius"/>
    </source>
</evidence>